<protein>
    <submittedName>
        <fullName evidence="1">Uncharacterized protein</fullName>
    </submittedName>
</protein>
<dbReference type="Proteomes" id="UP000202249">
    <property type="component" value="Segment"/>
</dbReference>
<keyword evidence="2" id="KW-1185">Reference proteome</keyword>
<dbReference type="GeneID" id="23679935"/>
<gene>
    <name evidence="1" type="primary">54</name>
    <name evidence="1" type="ORF">PBI_HADES_54</name>
</gene>
<evidence type="ECO:0000313" key="2">
    <source>
        <dbReference type="Proteomes" id="UP000202249"/>
    </source>
</evidence>
<name>A0A076YKA1_9CAUD</name>
<reference evidence="1 2" key="1">
    <citation type="submission" date="2014-07" db="EMBL/GenBank/DDBJ databases">
        <authorList>
            <person name="Trisler C."/>
            <person name="Antis N."/>
            <person name="Arceneaux J."/>
            <person name="Baudin R."/>
            <person name="Beutner R."/>
            <person name="Borque M."/>
            <person name="Crawford L."/>
            <person name="Fontenot A."/>
            <person name="Gillikin B."/>
            <person name="Hayes M."/>
            <person name="Jackson S."/>
            <person name="Johnston R."/>
            <person name="Kurz M."/>
            <person name="Mouawad M."/>
            <person name="Reed A."/>
            <person name="Rizzo E."/>
            <person name="Schilling C."/>
            <person name="Streeter Z."/>
            <person name="Vu J."/>
            <person name="Wilson T."/>
            <person name="Harmson J."/>
            <person name="Bhuiyan S."/>
            <person name="Scott A."/>
            <person name="Miller B."/>
            <person name="Jones J.D."/>
            <person name="Gissendanner C.R."/>
            <person name="Wiedemeier A.M."/>
            <person name="Findley A.M."/>
            <person name="Buck G.A."/>
            <person name="Campbell R."/>
            <person name="Carvalho M.R."/>
            <person name="Duckworth R.A."/>
            <person name="Dunn T."/>
            <person name="Halpern C."/>
            <person name="Johnson A."/>
            <person name="Kiflezghi M.G."/>
            <person name="Lee V."/>
            <person name="Loviza R.A."/>
            <person name="Serrano M.G."/>
            <person name="Shah Z.V."/>
            <person name="Sharma K."/>
            <person name="Voegtly L.J."/>
            <person name="Walstead R."/>
            <person name="Wang Y.P."/>
            <person name="Bradley K.W."/>
            <person name="Barker L.P."/>
            <person name="Asai D.J."/>
            <person name="Bowman C.A."/>
            <person name="Russell D.A."/>
            <person name="Pope W.H."/>
            <person name="Jacobs-Sera D."/>
            <person name="Hendrix R.W."/>
            <person name="Hatfull G.F."/>
        </authorList>
    </citation>
    <scope>NUCLEOTIDE SEQUENCE [LARGE SCALE GENOMIC DNA]</scope>
</reference>
<accession>A0A076YKA1</accession>
<dbReference type="KEGG" id="vg:23679935"/>
<dbReference type="EMBL" id="KM101122">
    <property type="protein sequence ID" value="AIK69161.1"/>
    <property type="molecule type" value="Genomic_DNA"/>
</dbReference>
<organism evidence="1 2">
    <name type="scientific">Mycobacterium phage Hades</name>
    <dbReference type="NCBI Taxonomy" id="1527511"/>
    <lineage>
        <taxon>Viruses</taxon>
        <taxon>Duplodnaviria</taxon>
        <taxon>Heunggongvirae</taxon>
        <taxon>Uroviricota</taxon>
        <taxon>Caudoviricetes</taxon>
        <taxon>Gracegardnervirinae</taxon>
        <taxon>Cheoctovirus</taxon>
        <taxon>Cheoctovirus hades</taxon>
    </lineage>
</organism>
<proteinExistence type="predicted"/>
<evidence type="ECO:0000313" key="1">
    <source>
        <dbReference type="EMBL" id="AIK69161.1"/>
    </source>
</evidence>
<dbReference type="OrthoDB" id="12928at10239"/>
<sequence>MNLVERLNARFNNVIHDGLALVGAVVDPWLARLERQAMSNALGRDISMDYGDVLVAAEAEEEVHEPRIAHVRGTGGGGGGGMSPLQDRVNVGGSVFETRDAFAIELLKLDPDAYFQITRLCLPKAERKAAIVAAIERARSSAERWVSADQSPVSVGDIGPGAGMVPPPPAPGRSNGWDELHKQVGPNSPKWIHDAIDSTKQYCLSLAREFLDDDEFMELGEFLDTATAEELAAIRQHTEVSRADLELHLRWYTTAPGAYGVSPEVLAQSLLDSYRITPR</sequence>
<dbReference type="RefSeq" id="YP_009125233.1">
    <property type="nucleotide sequence ID" value="NC_026595.1"/>
</dbReference>